<evidence type="ECO:0000313" key="1">
    <source>
        <dbReference type="EMBL" id="MBD2775183.1"/>
    </source>
</evidence>
<comment type="caution">
    <text evidence="1">The sequence shown here is derived from an EMBL/GenBank/DDBJ whole genome shotgun (WGS) entry which is preliminary data.</text>
</comment>
<dbReference type="AlphaFoldDB" id="A0A8J6XY57"/>
<gene>
    <name evidence="1" type="ORF">ICL16_24755</name>
</gene>
<proteinExistence type="predicted"/>
<protein>
    <recommendedName>
        <fullName evidence="3">SPOR domain-containing protein</fullName>
    </recommendedName>
</protein>
<evidence type="ECO:0000313" key="2">
    <source>
        <dbReference type="Proteomes" id="UP000629098"/>
    </source>
</evidence>
<reference evidence="1" key="1">
    <citation type="submission" date="2020-09" db="EMBL/GenBank/DDBJ databases">
        <title>Iningainema tapete sp. nov. (Scytonemataceae, Cyanobacteria) from greenhouses in central Florida (USA) produces two types of nodularin with biosynthetic potential for microcystin-LR and anabaenopeptins.</title>
        <authorList>
            <person name="Berthold D.E."/>
            <person name="Lefler F.W."/>
            <person name="Huang I.-S."/>
            <person name="Abdulla H."/>
            <person name="Zimba P.V."/>
            <person name="Laughinghouse H.D. IV."/>
        </authorList>
    </citation>
    <scope>NUCLEOTIDE SEQUENCE</scope>
    <source>
        <strain evidence="1">BLCCT55</strain>
    </source>
</reference>
<accession>A0A8J6XY57</accession>
<dbReference type="Proteomes" id="UP000629098">
    <property type="component" value="Unassembled WGS sequence"/>
</dbReference>
<dbReference type="RefSeq" id="WP_190833240.1">
    <property type="nucleotide sequence ID" value="NZ_CAWPPI010000076.1"/>
</dbReference>
<sequence length="63" mass="7325">MTLDSSTHKPWVVFRVLKIQYCQPVGRFRSRVDADCYLKVARKLQPGCYTTVWQPPQPPKSES</sequence>
<evidence type="ECO:0008006" key="3">
    <source>
        <dbReference type="Google" id="ProtNLM"/>
    </source>
</evidence>
<name>A0A8J6XY57_9CYAN</name>
<keyword evidence="2" id="KW-1185">Reference proteome</keyword>
<dbReference type="EMBL" id="JACXAE010000076">
    <property type="protein sequence ID" value="MBD2775183.1"/>
    <property type="molecule type" value="Genomic_DNA"/>
</dbReference>
<organism evidence="1 2">
    <name type="scientific">Iningainema tapete BLCC-T55</name>
    <dbReference type="NCBI Taxonomy" id="2748662"/>
    <lineage>
        <taxon>Bacteria</taxon>
        <taxon>Bacillati</taxon>
        <taxon>Cyanobacteriota</taxon>
        <taxon>Cyanophyceae</taxon>
        <taxon>Nostocales</taxon>
        <taxon>Scytonemataceae</taxon>
        <taxon>Iningainema tapete</taxon>
    </lineage>
</organism>